<evidence type="ECO:0000313" key="9">
    <source>
        <dbReference type="Proteomes" id="UP001499967"/>
    </source>
</evidence>
<dbReference type="Pfam" id="PF01699">
    <property type="entry name" value="Na_Ca_ex"/>
    <property type="match status" value="2"/>
</dbReference>
<feature type="transmembrane region" description="Helical" evidence="6">
    <location>
        <begin position="99"/>
        <end position="116"/>
    </location>
</feature>
<feature type="transmembrane region" description="Helical" evidence="6">
    <location>
        <begin position="306"/>
        <end position="326"/>
    </location>
</feature>
<feature type="transmembrane region" description="Helical" evidence="6">
    <location>
        <begin position="235"/>
        <end position="253"/>
    </location>
</feature>
<feature type="transmembrane region" description="Helical" evidence="6">
    <location>
        <begin position="122"/>
        <end position="140"/>
    </location>
</feature>
<dbReference type="EMBL" id="BAAAHP010000219">
    <property type="protein sequence ID" value="GAA0900434.1"/>
    <property type="molecule type" value="Genomic_DNA"/>
</dbReference>
<evidence type="ECO:0000259" key="7">
    <source>
        <dbReference type="Pfam" id="PF01699"/>
    </source>
</evidence>
<keyword evidence="4 6" id="KW-0472">Membrane</keyword>
<feature type="transmembrane region" description="Helical" evidence="6">
    <location>
        <begin position="66"/>
        <end position="87"/>
    </location>
</feature>
<keyword evidence="2 6" id="KW-0812">Transmembrane</keyword>
<feature type="compositionally biased region" description="Acidic residues" evidence="5">
    <location>
        <begin position="380"/>
        <end position="392"/>
    </location>
</feature>
<protein>
    <submittedName>
        <fullName evidence="8">Sodium/hydrogen exchanger</fullName>
    </submittedName>
</protein>
<evidence type="ECO:0000256" key="2">
    <source>
        <dbReference type="ARBA" id="ARBA00022692"/>
    </source>
</evidence>
<dbReference type="RefSeq" id="WP_343945675.1">
    <property type="nucleotide sequence ID" value="NZ_BAAAHP010000219.1"/>
</dbReference>
<feature type="domain" description="Sodium/calcium exchanger membrane region" evidence="7">
    <location>
        <begin position="206"/>
        <end position="346"/>
    </location>
</feature>
<feature type="transmembrane region" description="Helical" evidence="6">
    <location>
        <begin position="204"/>
        <end position="223"/>
    </location>
</feature>
<feature type="transmembrane region" description="Helical" evidence="6">
    <location>
        <begin position="21"/>
        <end position="46"/>
    </location>
</feature>
<dbReference type="InterPro" id="IPR004837">
    <property type="entry name" value="NaCa_Exmemb"/>
</dbReference>
<evidence type="ECO:0000256" key="5">
    <source>
        <dbReference type="SAM" id="MobiDB-lite"/>
    </source>
</evidence>
<keyword evidence="9" id="KW-1185">Reference proteome</keyword>
<evidence type="ECO:0000256" key="3">
    <source>
        <dbReference type="ARBA" id="ARBA00022989"/>
    </source>
</evidence>
<evidence type="ECO:0000256" key="4">
    <source>
        <dbReference type="ARBA" id="ARBA00023136"/>
    </source>
</evidence>
<name>A0ABN1NAS3_9PSEU</name>
<evidence type="ECO:0000256" key="6">
    <source>
        <dbReference type="SAM" id="Phobius"/>
    </source>
</evidence>
<proteinExistence type="predicted"/>
<comment type="caution">
    <text evidence="8">The sequence shown here is derived from an EMBL/GenBank/DDBJ whole genome shotgun (WGS) entry which is preliminary data.</text>
</comment>
<keyword evidence="3 6" id="KW-1133">Transmembrane helix</keyword>
<feature type="region of interest" description="Disordered" evidence="5">
    <location>
        <begin position="358"/>
        <end position="392"/>
    </location>
</feature>
<accession>A0ABN1NAS3</accession>
<reference evidence="8 9" key="1">
    <citation type="journal article" date="2019" name="Int. J. Syst. Evol. Microbiol.">
        <title>The Global Catalogue of Microorganisms (GCM) 10K type strain sequencing project: providing services to taxonomists for standard genome sequencing and annotation.</title>
        <authorList>
            <consortium name="The Broad Institute Genomics Platform"/>
            <consortium name="The Broad Institute Genome Sequencing Center for Infectious Disease"/>
            <person name="Wu L."/>
            <person name="Ma J."/>
        </authorList>
    </citation>
    <scope>NUCLEOTIDE SEQUENCE [LARGE SCALE GENOMIC DNA]</scope>
    <source>
        <strain evidence="8 9">JCM 11117</strain>
    </source>
</reference>
<evidence type="ECO:0000313" key="8">
    <source>
        <dbReference type="EMBL" id="GAA0900434.1"/>
    </source>
</evidence>
<gene>
    <name evidence="8" type="ORF">GCM10009559_66380</name>
</gene>
<evidence type="ECO:0000256" key="1">
    <source>
        <dbReference type="ARBA" id="ARBA00004141"/>
    </source>
</evidence>
<dbReference type="InterPro" id="IPR044880">
    <property type="entry name" value="NCX_ion-bd_dom_sf"/>
</dbReference>
<comment type="subcellular location">
    <subcellularLocation>
        <location evidence="1">Membrane</location>
        <topology evidence="1">Multi-pass membrane protein</topology>
    </subcellularLocation>
</comment>
<organism evidence="8 9">
    <name type="scientific">Pseudonocardia zijingensis</name>
    <dbReference type="NCBI Taxonomy" id="153376"/>
    <lineage>
        <taxon>Bacteria</taxon>
        <taxon>Bacillati</taxon>
        <taxon>Actinomycetota</taxon>
        <taxon>Actinomycetes</taxon>
        <taxon>Pseudonocardiales</taxon>
        <taxon>Pseudonocardiaceae</taxon>
        <taxon>Pseudonocardia</taxon>
    </lineage>
</organism>
<feature type="transmembrane region" description="Helical" evidence="6">
    <location>
        <begin position="274"/>
        <end position="300"/>
    </location>
</feature>
<feature type="domain" description="Sodium/calcium exchanger membrane region" evidence="7">
    <location>
        <begin position="3"/>
        <end position="138"/>
    </location>
</feature>
<feature type="transmembrane region" description="Helical" evidence="6">
    <location>
        <begin position="333"/>
        <end position="353"/>
    </location>
</feature>
<dbReference type="Proteomes" id="UP001499967">
    <property type="component" value="Unassembled WGS sequence"/>
</dbReference>
<dbReference type="Gene3D" id="1.20.1420.30">
    <property type="entry name" value="NCX, central ion-binding region"/>
    <property type="match status" value="2"/>
</dbReference>
<sequence>MTSILIFAAGAAVLIYSAEKLIAYLVGAARGLAVSLFLLAILFTGIEFDDLIFGVVLNLEGLEDVALGVIFGTVISLTGLVLAVAALVAPSRVEIPKDYIAIFAVAPLVLLVPAMLGELGVALGIVLILLFVVFIAYVAYRESRRAVPTFRSTEVLERLDTPELATAMAGGSGGTGGGGGGHSAGELYETGELGESKAVERPGWVSMLLALLALVGLVAGAWAMTEGTEGILEDFAISGTIFGATIATLVLSLEDIFLTAEPARRGAPAIGVGNIIGSVVFSVTAKVGIIALIGGTLLITPDFFSWHLPALVVINGFAAYALYTGYLRRWHGAALLIGYVVYWAVSFSAFGLVPVDDAPGAEEDDDRPGIEAPAVPGAPADDDAPAVTDDDD</sequence>